<feature type="non-terminal residue" evidence="1">
    <location>
        <position position="1"/>
    </location>
</feature>
<proteinExistence type="predicted"/>
<dbReference type="EMBL" id="CAJVQB010056876">
    <property type="protein sequence ID" value="CAG8837907.1"/>
    <property type="molecule type" value="Genomic_DNA"/>
</dbReference>
<evidence type="ECO:0000313" key="1">
    <source>
        <dbReference type="EMBL" id="CAG8837907.1"/>
    </source>
</evidence>
<protein>
    <submittedName>
        <fullName evidence="1">25353_t:CDS:1</fullName>
    </submittedName>
</protein>
<evidence type="ECO:0000313" key="2">
    <source>
        <dbReference type="Proteomes" id="UP000789901"/>
    </source>
</evidence>
<dbReference type="Proteomes" id="UP000789901">
    <property type="component" value="Unassembled WGS sequence"/>
</dbReference>
<name>A0ABN7WQM9_GIGMA</name>
<sequence length="53" mass="5872">TTYNNPEVATSIEQTTSIITNSDVPISTSTNKLSNQWTSPEIRILIEEVGSYQ</sequence>
<reference evidence="1 2" key="1">
    <citation type="submission" date="2021-06" db="EMBL/GenBank/DDBJ databases">
        <authorList>
            <person name="Kallberg Y."/>
            <person name="Tangrot J."/>
            <person name="Rosling A."/>
        </authorList>
    </citation>
    <scope>NUCLEOTIDE SEQUENCE [LARGE SCALE GENOMIC DNA]</scope>
    <source>
        <strain evidence="1 2">120-4 pot B 10/14</strain>
    </source>
</reference>
<organism evidence="1 2">
    <name type="scientific">Gigaspora margarita</name>
    <dbReference type="NCBI Taxonomy" id="4874"/>
    <lineage>
        <taxon>Eukaryota</taxon>
        <taxon>Fungi</taxon>
        <taxon>Fungi incertae sedis</taxon>
        <taxon>Mucoromycota</taxon>
        <taxon>Glomeromycotina</taxon>
        <taxon>Glomeromycetes</taxon>
        <taxon>Diversisporales</taxon>
        <taxon>Gigasporaceae</taxon>
        <taxon>Gigaspora</taxon>
    </lineage>
</organism>
<gene>
    <name evidence="1" type="ORF">GMARGA_LOCUS33717</name>
</gene>
<comment type="caution">
    <text evidence="1">The sequence shown here is derived from an EMBL/GenBank/DDBJ whole genome shotgun (WGS) entry which is preliminary data.</text>
</comment>
<keyword evidence="2" id="KW-1185">Reference proteome</keyword>
<accession>A0ABN7WQM9</accession>